<keyword evidence="1" id="KW-0175">Coiled coil</keyword>
<dbReference type="Proteomes" id="UP000325286">
    <property type="component" value="Chromosome"/>
</dbReference>
<dbReference type="SUPFAM" id="SSF53067">
    <property type="entry name" value="Actin-like ATPase domain"/>
    <property type="match status" value="2"/>
</dbReference>
<dbReference type="PANTHER" id="PTHR32432">
    <property type="entry name" value="CELL DIVISION PROTEIN FTSA-RELATED"/>
    <property type="match status" value="1"/>
</dbReference>
<feature type="domain" description="DZANK-type" evidence="2">
    <location>
        <begin position="10"/>
        <end position="53"/>
    </location>
</feature>
<dbReference type="InterPro" id="IPR025874">
    <property type="entry name" value="DZR"/>
</dbReference>
<sequence length="723" mass="80079">MSTEIATSACAKCSHHNESQAKFCGGCGQPLWEPCGKCETTVRIGTKFCGGCGEDLQQRFQQRLQQAEDTLQQARKLAEGFEYDDALTVAKRHRKPADYRFQAVADQCVQLAQQIERARDAWQAKAAKVLEAARRAAAAENHAKTAALVTKIPEPLRCEELKNLLTKSRSADSQYSQLLDMLRDALQQKQYVTAANAVEGLLQIKPNEAKFAQAAKKIGDALQASAIRRFDRGDYHGTLQRLEALPQLVRNPQTAAMLRRAGNVAWLFDQFERQPWTTENLLQFSQRLTQTVPQDPRGKQLLEQVQASLKQPLGDPRSLYRVWSGKAKSWMGGPVRLLAFPQSLELPQQTLFKKHPGEFCIAIGLALQGLGKGTFTEALYRAETKGLKKLFRRKGPQECVGVDAGSSAIRAVRMRLSEDGAIELLDVWRRQFAQPLCRSGLEMQQTVLQEDDLLALKEWLGEGEAEIWINQPSRDVLGKFVEMPPVGDKQLQPLIEKEIQQRFPLAADELNLAVWCEAEREDQSRQVVLVAAKKTLVTQRIAKFQEFGIQPTAVQCEQAALVNFAVLEFADQLQTEGDDPADDAPPAVALVDAGASGTTLLIITANAFLFRSVDGGGEALTGQLARNAKLTAEQAEKWKHHPATATDPASCFPALTERMQGSVQRLRRAFDEAQQQLGVGAVSSVWCVGGGSRMHGWPVPWLDRSDAANEETMVDRDDDFEIG</sequence>
<dbReference type="OrthoDB" id="262533at2"/>
<proteinExistence type="predicted"/>
<feature type="coiled-coil region" evidence="1">
    <location>
        <begin position="57"/>
        <end position="84"/>
    </location>
</feature>
<gene>
    <name evidence="3" type="ORF">UC8_04170</name>
</gene>
<accession>A0A5B9QLI7</accession>
<dbReference type="RefSeq" id="WP_068137335.1">
    <property type="nucleotide sequence ID" value="NZ_CP042914.1"/>
</dbReference>
<dbReference type="Gene3D" id="3.30.1490.300">
    <property type="match status" value="1"/>
</dbReference>
<dbReference type="Gene3D" id="3.30.420.40">
    <property type="match status" value="2"/>
</dbReference>
<dbReference type="InterPro" id="IPR005883">
    <property type="entry name" value="PilM"/>
</dbReference>
<dbReference type="KEGG" id="rul:UC8_04170"/>
<dbReference type="InterPro" id="IPR050696">
    <property type="entry name" value="FtsA/MreB"/>
</dbReference>
<dbReference type="PANTHER" id="PTHR32432:SF3">
    <property type="entry name" value="ETHANOLAMINE UTILIZATION PROTEIN EUTJ"/>
    <property type="match status" value="1"/>
</dbReference>
<dbReference type="EMBL" id="CP042914">
    <property type="protein sequence ID" value="QEG38460.1"/>
    <property type="molecule type" value="Genomic_DNA"/>
</dbReference>
<keyword evidence="4" id="KW-1185">Reference proteome</keyword>
<evidence type="ECO:0000256" key="1">
    <source>
        <dbReference type="SAM" id="Coils"/>
    </source>
</evidence>
<name>A0A5B9QLI7_9BACT</name>
<protein>
    <submittedName>
        <fullName evidence="3">Competence protein A</fullName>
    </submittedName>
</protein>
<dbReference type="Pfam" id="PF12773">
    <property type="entry name" value="DZR"/>
    <property type="match status" value="1"/>
</dbReference>
<evidence type="ECO:0000259" key="2">
    <source>
        <dbReference type="Pfam" id="PF12773"/>
    </source>
</evidence>
<reference evidence="3 4" key="1">
    <citation type="submission" date="2019-08" db="EMBL/GenBank/DDBJ databases">
        <title>Deep-cultivation of Planctomycetes and their phenomic and genomic characterization uncovers novel biology.</title>
        <authorList>
            <person name="Wiegand S."/>
            <person name="Jogler M."/>
            <person name="Boedeker C."/>
            <person name="Pinto D."/>
            <person name="Vollmers J."/>
            <person name="Rivas-Marin E."/>
            <person name="Kohn T."/>
            <person name="Peeters S.H."/>
            <person name="Heuer A."/>
            <person name="Rast P."/>
            <person name="Oberbeckmann S."/>
            <person name="Bunk B."/>
            <person name="Jeske O."/>
            <person name="Meyerdierks A."/>
            <person name="Storesund J.E."/>
            <person name="Kallscheuer N."/>
            <person name="Luecker S."/>
            <person name="Lage O.M."/>
            <person name="Pohl T."/>
            <person name="Merkel B.J."/>
            <person name="Hornburger P."/>
            <person name="Mueller R.-W."/>
            <person name="Bruemmer F."/>
            <person name="Labrenz M."/>
            <person name="Spormann A.M."/>
            <person name="Op den Camp H."/>
            <person name="Overmann J."/>
            <person name="Amann R."/>
            <person name="Jetten M.S.M."/>
            <person name="Mascher T."/>
            <person name="Medema M.H."/>
            <person name="Devos D.P."/>
            <person name="Kaster A.-K."/>
            <person name="Ovreas L."/>
            <person name="Rohde M."/>
            <person name="Galperin M.Y."/>
            <person name="Jogler C."/>
        </authorList>
    </citation>
    <scope>NUCLEOTIDE SEQUENCE [LARGE SCALE GENOMIC DNA]</scope>
    <source>
        <strain evidence="3 4">UC8</strain>
    </source>
</reference>
<evidence type="ECO:0000313" key="4">
    <source>
        <dbReference type="Proteomes" id="UP000325286"/>
    </source>
</evidence>
<dbReference type="Pfam" id="PF11104">
    <property type="entry name" value="PilM_2"/>
    <property type="match status" value="1"/>
</dbReference>
<dbReference type="AlphaFoldDB" id="A0A5B9QLI7"/>
<organism evidence="3 4">
    <name type="scientific">Roseimaritima ulvae</name>
    <dbReference type="NCBI Taxonomy" id="980254"/>
    <lineage>
        <taxon>Bacteria</taxon>
        <taxon>Pseudomonadati</taxon>
        <taxon>Planctomycetota</taxon>
        <taxon>Planctomycetia</taxon>
        <taxon>Pirellulales</taxon>
        <taxon>Pirellulaceae</taxon>
        <taxon>Roseimaritima</taxon>
    </lineage>
</organism>
<dbReference type="InterPro" id="IPR043129">
    <property type="entry name" value="ATPase_NBD"/>
</dbReference>
<evidence type="ECO:0000313" key="3">
    <source>
        <dbReference type="EMBL" id="QEG38460.1"/>
    </source>
</evidence>